<protein>
    <submittedName>
        <fullName evidence="1">Uncharacterized protein</fullName>
    </submittedName>
</protein>
<accession>J9CWK5</accession>
<sequence length="108" mass="11446">MVFAFVLTTTCALGGYYLQKTSDFFVSISVPTTTTKPDAKDPNASTIDSADVLNQMALSVTTYAMQGTNIHQPSELEGTVTGVVTALDERGTNGALEQLRQAGATPKR</sequence>
<name>J9CWK5_9ZZZZ</name>
<proteinExistence type="predicted"/>
<dbReference type="EMBL" id="AMCI01001751">
    <property type="protein sequence ID" value="EJX04616.1"/>
    <property type="molecule type" value="Genomic_DNA"/>
</dbReference>
<dbReference type="AlphaFoldDB" id="J9CWK5"/>
<organism evidence="1">
    <name type="scientific">gut metagenome</name>
    <dbReference type="NCBI Taxonomy" id="749906"/>
    <lineage>
        <taxon>unclassified sequences</taxon>
        <taxon>metagenomes</taxon>
        <taxon>organismal metagenomes</taxon>
    </lineage>
</organism>
<reference evidence="1" key="1">
    <citation type="journal article" date="2012" name="PLoS ONE">
        <title>Gene sets for utilization of primary and secondary nutrition supplies in the distal gut of endangered iberian lynx.</title>
        <authorList>
            <person name="Alcaide M."/>
            <person name="Messina E."/>
            <person name="Richter M."/>
            <person name="Bargiela R."/>
            <person name="Peplies J."/>
            <person name="Huws S.A."/>
            <person name="Newbold C.J."/>
            <person name="Golyshin P.N."/>
            <person name="Simon M.A."/>
            <person name="Lopez G."/>
            <person name="Yakimov M.M."/>
            <person name="Ferrer M."/>
        </authorList>
    </citation>
    <scope>NUCLEOTIDE SEQUENCE</scope>
</reference>
<evidence type="ECO:0000313" key="1">
    <source>
        <dbReference type="EMBL" id="EJX04616.1"/>
    </source>
</evidence>
<comment type="caution">
    <text evidence="1">The sequence shown here is derived from an EMBL/GenBank/DDBJ whole genome shotgun (WGS) entry which is preliminary data.</text>
</comment>
<gene>
    <name evidence="1" type="ORF">EVA_07279</name>
</gene>